<evidence type="ECO:0000256" key="1">
    <source>
        <dbReference type="SAM" id="Phobius"/>
    </source>
</evidence>
<dbReference type="GO" id="GO:0008233">
    <property type="term" value="F:peptidase activity"/>
    <property type="evidence" value="ECO:0007669"/>
    <property type="project" value="UniProtKB-KW"/>
</dbReference>
<dbReference type="RefSeq" id="WP_209869741.1">
    <property type="nucleotide sequence ID" value="NZ_JAGGLV010000002.1"/>
</dbReference>
<reference evidence="3 4" key="1">
    <citation type="submission" date="2021-03" db="EMBL/GenBank/DDBJ databases">
        <title>Genomic Encyclopedia of Type Strains, Phase IV (KMG-IV): sequencing the most valuable type-strain genomes for metagenomic binning, comparative biology and taxonomic classification.</title>
        <authorList>
            <person name="Goeker M."/>
        </authorList>
    </citation>
    <scope>NUCLEOTIDE SEQUENCE [LARGE SCALE GENOMIC DNA]</scope>
    <source>
        <strain evidence="3 4">DSM 101953</strain>
    </source>
</reference>
<dbReference type="Pfam" id="PF02517">
    <property type="entry name" value="Rce1-like"/>
    <property type="match status" value="1"/>
</dbReference>
<dbReference type="PANTHER" id="PTHR39430">
    <property type="entry name" value="MEMBRANE-ASSOCIATED PROTEASE-RELATED"/>
    <property type="match status" value="1"/>
</dbReference>
<feature type="transmembrane region" description="Helical" evidence="1">
    <location>
        <begin position="82"/>
        <end position="100"/>
    </location>
</feature>
<name>A0ABS4NMQ0_9BACL</name>
<keyword evidence="1" id="KW-1133">Transmembrane helix</keyword>
<keyword evidence="1" id="KW-0812">Transmembrane</keyword>
<keyword evidence="3" id="KW-0378">Hydrolase</keyword>
<organism evidence="3 4">
    <name type="scientific">Paenibacillus silagei</name>
    <dbReference type="NCBI Taxonomy" id="1670801"/>
    <lineage>
        <taxon>Bacteria</taxon>
        <taxon>Bacillati</taxon>
        <taxon>Bacillota</taxon>
        <taxon>Bacilli</taxon>
        <taxon>Bacillales</taxon>
        <taxon>Paenibacillaceae</taxon>
        <taxon>Paenibacillus</taxon>
    </lineage>
</organism>
<protein>
    <submittedName>
        <fullName evidence="3">Membrane protease YdiL (CAAX protease family)</fullName>
    </submittedName>
</protein>
<gene>
    <name evidence="3" type="ORF">J2Z70_000849</name>
</gene>
<keyword evidence="3" id="KW-0645">Protease</keyword>
<dbReference type="GO" id="GO:0006508">
    <property type="term" value="P:proteolysis"/>
    <property type="evidence" value="ECO:0007669"/>
    <property type="project" value="UniProtKB-KW"/>
</dbReference>
<feature type="transmembrane region" description="Helical" evidence="1">
    <location>
        <begin position="195"/>
        <end position="214"/>
    </location>
</feature>
<keyword evidence="4" id="KW-1185">Reference proteome</keyword>
<dbReference type="EMBL" id="JAGGLV010000002">
    <property type="protein sequence ID" value="MBP2110709.1"/>
    <property type="molecule type" value="Genomic_DNA"/>
</dbReference>
<keyword evidence="1" id="KW-0472">Membrane</keyword>
<evidence type="ECO:0000259" key="2">
    <source>
        <dbReference type="Pfam" id="PF02517"/>
    </source>
</evidence>
<feature type="transmembrane region" description="Helical" evidence="1">
    <location>
        <begin position="112"/>
        <end position="130"/>
    </location>
</feature>
<feature type="transmembrane region" description="Helical" evidence="1">
    <location>
        <begin position="40"/>
        <end position="61"/>
    </location>
</feature>
<feature type="transmembrane region" description="Helical" evidence="1">
    <location>
        <begin position="168"/>
        <end position="188"/>
    </location>
</feature>
<evidence type="ECO:0000313" key="4">
    <source>
        <dbReference type="Proteomes" id="UP000773462"/>
    </source>
</evidence>
<feature type="transmembrane region" description="Helical" evidence="1">
    <location>
        <begin position="142"/>
        <end position="162"/>
    </location>
</feature>
<evidence type="ECO:0000313" key="3">
    <source>
        <dbReference type="EMBL" id="MBP2110709.1"/>
    </source>
</evidence>
<dbReference type="InterPro" id="IPR003675">
    <property type="entry name" value="Rce1/LyrA-like_dom"/>
</dbReference>
<dbReference type="PANTHER" id="PTHR39430:SF1">
    <property type="entry name" value="PROTEASE"/>
    <property type="match status" value="1"/>
</dbReference>
<feature type="transmembrane region" description="Helical" evidence="1">
    <location>
        <begin position="12"/>
        <end position="34"/>
    </location>
</feature>
<comment type="caution">
    <text evidence="3">The sequence shown here is derived from an EMBL/GenBank/DDBJ whole genome shotgun (WGS) entry which is preliminary data.</text>
</comment>
<dbReference type="Proteomes" id="UP000773462">
    <property type="component" value="Unassembled WGS sequence"/>
</dbReference>
<feature type="domain" description="CAAX prenyl protease 2/Lysostaphin resistance protein A-like" evidence="2">
    <location>
        <begin position="112"/>
        <end position="207"/>
    </location>
</feature>
<proteinExistence type="predicted"/>
<feature type="transmembrane region" description="Helical" evidence="1">
    <location>
        <begin position="220"/>
        <end position="241"/>
    </location>
</feature>
<sequence length="252" mass="27879">MKNTAVQRHPLVYSLVWGVVLTLMVSIAAAVATIQEFGDMGIRNAQACAFLVMGIIVTIYMKRKDSSLVSFGFRKLEAGPSRAVLFYIPLLIIAVAQPLMNGINVELGAPEIISIVIMTLLVGYTEEAIFRGVIWNLLKSKGPVFYIVFSSIFFGVLHMANAFGGNDILHTILQVINALLLGCVLALLMETGRNIVPLIAFHFIYDALAMVSNENLEHEVLIVSILNILYLLYGIYLLVVFSRKHRNHSLTL</sequence>
<accession>A0ABS4NMQ0</accession>